<dbReference type="AlphaFoldDB" id="G5JQ73"/>
<protein>
    <submittedName>
        <fullName evidence="3">Toxin-antitoxin system, toxin component, MazF family</fullName>
    </submittedName>
</protein>
<dbReference type="GO" id="GO:0003677">
    <property type="term" value="F:DNA binding"/>
    <property type="evidence" value="ECO:0007669"/>
    <property type="project" value="InterPro"/>
</dbReference>
<dbReference type="Gene3D" id="2.30.30.110">
    <property type="match status" value="1"/>
</dbReference>
<dbReference type="PANTHER" id="PTHR33988:SF3">
    <property type="entry name" value="ENDORIBONUCLEASE TOXIN CHPB-RELATED"/>
    <property type="match status" value="1"/>
</dbReference>
<accession>G5JQ73</accession>
<organism evidence="3 4">
    <name type="scientific">Streptococcus criceti HS-6</name>
    <dbReference type="NCBI Taxonomy" id="873449"/>
    <lineage>
        <taxon>Bacteria</taxon>
        <taxon>Bacillati</taxon>
        <taxon>Bacillota</taxon>
        <taxon>Bacilli</taxon>
        <taxon>Lactobacillales</taxon>
        <taxon>Streptococcaceae</taxon>
        <taxon>Streptococcus</taxon>
    </lineage>
</organism>
<evidence type="ECO:0000256" key="2">
    <source>
        <dbReference type="ARBA" id="ARBA00022649"/>
    </source>
</evidence>
<dbReference type="eggNOG" id="COG2337">
    <property type="taxonomic scope" value="Bacteria"/>
</dbReference>
<dbReference type="Proteomes" id="UP000004322">
    <property type="component" value="Unassembled WGS sequence"/>
</dbReference>
<dbReference type="GO" id="GO:0004521">
    <property type="term" value="F:RNA endonuclease activity"/>
    <property type="evidence" value="ECO:0007669"/>
    <property type="project" value="TreeGrafter"/>
</dbReference>
<dbReference type="PANTHER" id="PTHR33988">
    <property type="entry name" value="ENDORIBONUCLEASE MAZF-RELATED"/>
    <property type="match status" value="1"/>
</dbReference>
<sequence>MNASYIPQRQDIVWINFDPSAGKDIQKRRSALVVSSENYSRRTGFVAVCPITHGQARLREKGLLVPVHSKKVDGAVNPFQLHTFNFKARHIEKIAELDDQEFAIVKQLIQFIF</sequence>
<keyword evidence="4" id="KW-1185">Reference proteome</keyword>
<reference evidence="3" key="1">
    <citation type="submission" date="2011-07" db="EMBL/GenBank/DDBJ databases">
        <authorList>
            <person name="Stanhope M.J."/>
            <person name="Durkin A.S."/>
            <person name="Hostetler J."/>
            <person name="Kim M."/>
            <person name="Radune D."/>
            <person name="Singh I."/>
            <person name="Town C.D."/>
        </authorList>
    </citation>
    <scope>NUCLEOTIDE SEQUENCE [LARGE SCALE GENOMIC DNA]</scope>
    <source>
        <strain evidence="3">HS-6</strain>
    </source>
</reference>
<dbReference type="Pfam" id="PF02452">
    <property type="entry name" value="PemK_toxin"/>
    <property type="match status" value="1"/>
</dbReference>
<dbReference type="GO" id="GO:0006402">
    <property type="term" value="P:mRNA catabolic process"/>
    <property type="evidence" value="ECO:0007669"/>
    <property type="project" value="TreeGrafter"/>
</dbReference>
<name>G5JQ73_STRCG</name>
<proteinExistence type="inferred from homology"/>
<dbReference type="GO" id="GO:0016075">
    <property type="term" value="P:rRNA catabolic process"/>
    <property type="evidence" value="ECO:0007669"/>
    <property type="project" value="TreeGrafter"/>
</dbReference>
<gene>
    <name evidence="3" type="ORF">STRCR_1756</name>
</gene>
<comment type="caution">
    <text evidence="3">The sequence shown here is derived from an EMBL/GenBank/DDBJ whole genome shotgun (WGS) entry which is preliminary data.</text>
</comment>
<dbReference type="SUPFAM" id="SSF50118">
    <property type="entry name" value="Cell growth inhibitor/plasmid maintenance toxic component"/>
    <property type="match status" value="1"/>
</dbReference>
<dbReference type="RefSeq" id="WP_004226889.1">
    <property type="nucleotide sequence ID" value="NZ_AEUV02000002.1"/>
</dbReference>
<dbReference type="InterPro" id="IPR011067">
    <property type="entry name" value="Plasmid_toxin/cell-grow_inhib"/>
</dbReference>
<dbReference type="OrthoDB" id="9808744at2"/>
<keyword evidence="2" id="KW-1277">Toxin-antitoxin system</keyword>
<evidence type="ECO:0000256" key="1">
    <source>
        <dbReference type="ARBA" id="ARBA00007521"/>
    </source>
</evidence>
<dbReference type="InterPro" id="IPR003477">
    <property type="entry name" value="PemK-like"/>
</dbReference>
<comment type="similarity">
    <text evidence="1">Belongs to the PemK/MazF family.</text>
</comment>
<evidence type="ECO:0000313" key="3">
    <source>
        <dbReference type="EMBL" id="EHI74089.1"/>
    </source>
</evidence>
<dbReference type="STRING" id="873449.STRCR_1756"/>
<evidence type="ECO:0000313" key="4">
    <source>
        <dbReference type="Proteomes" id="UP000004322"/>
    </source>
</evidence>
<dbReference type="EMBL" id="AEUV02000002">
    <property type="protein sequence ID" value="EHI74089.1"/>
    <property type="molecule type" value="Genomic_DNA"/>
</dbReference>